<dbReference type="GO" id="GO:0005886">
    <property type="term" value="C:plasma membrane"/>
    <property type="evidence" value="ECO:0007669"/>
    <property type="project" value="UniProtKB-SubCell"/>
</dbReference>
<keyword evidence="9" id="KW-1185">Reference proteome</keyword>
<dbReference type="EMBL" id="SDMR01000015">
    <property type="protein sequence ID" value="TBT94331.1"/>
    <property type="molecule type" value="Genomic_DNA"/>
</dbReference>
<keyword evidence="3 6" id="KW-0812">Transmembrane</keyword>
<organism evidence="8 9">
    <name type="scientific">Propioniciclava tarda</name>
    <dbReference type="NCBI Taxonomy" id="433330"/>
    <lineage>
        <taxon>Bacteria</taxon>
        <taxon>Bacillati</taxon>
        <taxon>Actinomycetota</taxon>
        <taxon>Actinomycetes</taxon>
        <taxon>Propionibacteriales</taxon>
        <taxon>Propionibacteriaceae</taxon>
        <taxon>Propioniciclava</taxon>
    </lineage>
</organism>
<feature type="transmembrane region" description="Helical" evidence="6">
    <location>
        <begin position="25"/>
        <end position="46"/>
    </location>
</feature>
<comment type="subcellular location">
    <subcellularLocation>
        <location evidence="6">Cell membrane</location>
        <topology evidence="6">Multi-pass membrane protein</topology>
    </subcellularLocation>
    <subcellularLocation>
        <location evidence="1">Membrane</location>
        <topology evidence="1">Multi-pass membrane protein</topology>
    </subcellularLocation>
</comment>
<dbReference type="AlphaFoldDB" id="A0A4V2JT01"/>
<dbReference type="Pfam" id="PF00528">
    <property type="entry name" value="BPD_transp_1"/>
    <property type="match status" value="1"/>
</dbReference>
<evidence type="ECO:0000256" key="1">
    <source>
        <dbReference type="ARBA" id="ARBA00004141"/>
    </source>
</evidence>
<gene>
    <name evidence="8" type="ORF">ET996_11385</name>
</gene>
<sequence>MLAYLTDPAHWQGSGGIPARVLEHLIYTLVTLLVAAAIGVPLGLWVGHTGRGRWAVVNLVNGMRSVPTLGLLFVAVLVLGPRIRGDLAFVVPSILVLVVLAVPPILAGAYAGVDAVDPLARDAAKAMGMSSREVLFGVELPCALPLLFGGLRSAALQVVATATIAAAVSVGGLGRLLIDGQAVRDYGQMAAGAVLVAALALAVDLVFALVQRVAISPGLVPARRRPIDRKNPTPANPVA</sequence>
<evidence type="ECO:0000256" key="3">
    <source>
        <dbReference type="ARBA" id="ARBA00022692"/>
    </source>
</evidence>
<evidence type="ECO:0000256" key="2">
    <source>
        <dbReference type="ARBA" id="ARBA00022448"/>
    </source>
</evidence>
<dbReference type="InterPro" id="IPR051204">
    <property type="entry name" value="ABC_transp_perm/SBD"/>
</dbReference>
<feature type="domain" description="ABC transmembrane type-1" evidence="7">
    <location>
        <begin position="21"/>
        <end position="207"/>
    </location>
</feature>
<dbReference type="CDD" id="cd06261">
    <property type="entry name" value="TM_PBP2"/>
    <property type="match status" value="1"/>
</dbReference>
<evidence type="ECO:0000256" key="5">
    <source>
        <dbReference type="ARBA" id="ARBA00023136"/>
    </source>
</evidence>
<evidence type="ECO:0000256" key="6">
    <source>
        <dbReference type="RuleBase" id="RU363032"/>
    </source>
</evidence>
<keyword evidence="4 6" id="KW-1133">Transmembrane helix</keyword>
<dbReference type="PROSITE" id="PS50928">
    <property type="entry name" value="ABC_TM1"/>
    <property type="match status" value="1"/>
</dbReference>
<feature type="transmembrane region" description="Helical" evidence="6">
    <location>
        <begin position="157"/>
        <end position="178"/>
    </location>
</feature>
<dbReference type="Gene3D" id="1.10.3720.10">
    <property type="entry name" value="MetI-like"/>
    <property type="match status" value="1"/>
</dbReference>
<dbReference type="Proteomes" id="UP000291933">
    <property type="component" value="Unassembled WGS sequence"/>
</dbReference>
<evidence type="ECO:0000313" key="9">
    <source>
        <dbReference type="Proteomes" id="UP000291933"/>
    </source>
</evidence>
<dbReference type="GO" id="GO:0031460">
    <property type="term" value="P:glycine betaine transport"/>
    <property type="evidence" value="ECO:0007669"/>
    <property type="project" value="TreeGrafter"/>
</dbReference>
<evidence type="ECO:0000259" key="7">
    <source>
        <dbReference type="PROSITE" id="PS50928"/>
    </source>
</evidence>
<feature type="transmembrane region" description="Helical" evidence="6">
    <location>
        <begin position="134"/>
        <end position="151"/>
    </location>
</feature>
<dbReference type="OrthoDB" id="5244012at2"/>
<dbReference type="PANTHER" id="PTHR30177:SF33">
    <property type="entry name" value="POSSIBLE OSMOPROTECTANT (GLYCINE BETAINE_CARNITINE_CHOLINE_L-PROLINE) TRANSPORT INTEGRAL MEMBRANE PROTEIN ABC TRANSPORTER PROZ"/>
    <property type="match status" value="1"/>
</dbReference>
<dbReference type="GO" id="GO:0055085">
    <property type="term" value="P:transmembrane transport"/>
    <property type="evidence" value="ECO:0007669"/>
    <property type="project" value="InterPro"/>
</dbReference>
<accession>A0A4V2JT01</accession>
<feature type="transmembrane region" description="Helical" evidence="6">
    <location>
        <begin position="89"/>
        <end position="113"/>
    </location>
</feature>
<evidence type="ECO:0000256" key="4">
    <source>
        <dbReference type="ARBA" id="ARBA00022989"/>
    </source>
</evidence>
<proteinExistence type="inferred from homology"/>
<dbReference type="SUPFAM" id="SSF161098">
    <property type="entry name" value="MetI-like"/>
    <property type="match status" value="1"/>
</dbReference>
<comment type="caution">
    <text evidence="8">The sequence shown here is derived from an EMBL/GenBank/DDBJ whole genome shotgun (WGS) entry which is preliminary data.</text>
</comment>
<name>A0A4V2JT01_PROTD</name>
<comment type="similarity">
    <text evidence="6">Belongs to the binding-protein-dependent transport system permease family.</text>
</comment>
<reference evidence="8 9" key="1">
    <citation type="submission" date="2019-01" db="EMBL/GenBank/DDBJ databases">
        <title>Lactibacter flavus gen. nov., sp. nov., a novel bacterium of the family Propionibacteriaceae isolated from raw milk and dairy products.</title>
        <authorList>
            <person name="Huptas C."/>
            <person name="Wenning M."/>
            <person name="Breitenwieser F."/>
            <person name="Doll E."/>
            <person name="Von Neubeck M."/>
            <person name="Busse H.-J."/>
            <person name="Scherer S."/>
        </authorList>
    </citation>
    <scope>NUCLEOTIDE SEQUENCE [LARGE SCALE GENOMIC DNA]</scope>
    <source>
        <strain evidence="9">DSM 22130 / JCM 15804 / WR061</strain>
    </source>
</reference>
<dbReference type="PANTHER" id="PTHR30177">
    <property type="entry name" value="GLYCINE BETAINE/L-PROLINE TRANSPORT SYSTEM PERMEASE PROTEIN PROW"/>
    <property type="match status" value="1"/>
</dbReference>
<keyword evidence="5 6" id="KW-0472">Membrane</keyword>
<protein>
    <submittedName>
        <fullName evidence="8">ABC transporter permease subunit</fullName>
    </submittedName>
</protein>
<evidence type="ECO:0000313" key="8">
    <source>
        <dbReference type="EMBL" id="TBT94331.1"/>
    </source>
</evidence>
<dbReference type="InterPro" id="IPR000515">
    <property type="entry name" value="MetI-like"/>
</dbReference>
<feature type="transmembrane region" description="Helical" evidence="6">
    <location>
        <begin position="190"/>
        <end position="210"/>
    </location>
</feature>
<dbReference type="InterPro" id="IPR035906">
    <property type="entry name" value="MetI-like_sf"/>
</dbReference>
<keyword evidence="2 6" id="KW-0813">Transport</keyword>